<dbReference type="PRINTS" id="PR00405">
    <property type="entry name" value="REVINTRACTNG"/>
</dbReference>
<organism evidence="9">
    <name type="scientific">Salpingoeca rosetta (strain ATCC 50818 / BSB-021)</name>
    <dbReference type="NCBI Taxonomy" id="946362"/>
    <lineage>
        <taxon>Eukaryota</taxon>
        <taxon>Choanoflagellata</taxon>
        <taxon>Craspedida</taxon>
        <taxon>Salpingoecidae</taxon>
        <taxon>Salpingoeca</taxon>
    </lineage>
</organism>
<feature type="region of interest" description="Disordered" evidence="6">
    <location>
        <begin position="133"/>
        <end position="482"/>
    </location>
</feature>
<dbReference type="PROSITE" id="PS50115">
    <property type="entry name" value="ARFGAP"/>
    <property type="match status" value="1"/>
</dbReference>
<evidence type="ECO:0000313" key="9">
    <source>
        <dbReference type="Proteomes" id="UP000007799"/>
    </source>
</evidence>
<dbReference type="Proteomes" id="UP000007799">
    <property type="component" value="Unassembled WGS sequence"/>
</dbReference>
<dbReference type="AlphaFoldDB" id="F2UJ45"/>
<dbReference type="RefSeq" id="XP_004990833.1">
    <property type="nucleotide sequence ID" value="XM_004990776.1"/>
</dbReference>
<proteinExistence type="predicted"/>
<feature type="compositionally biased region" description="Polar residues" evidence="6">
    <location>
        <begin position="406"/>
        <end position="438"/>
    </location>
</feature>
<evidence type="ECO:0000256" key="1">
    <source>
        <dbReference type="ARBA" id="ARBA00022468"/>
    </source>
</evidence>
<sequence>MEVPNEDRDLVFKRLCSRPENKVCFDCPSKTPTWTSIPYGIFLCYNCSGVHRNLGVHLSFVRSSKLDSWTLDQLRHMQVGGNARARAFFKQHGVATSDANSKYSGRAAKLYRQKIEADAAALQRRLGNKVVEDEHHDKTGQHEEDFFDNDHSEGRHVPTKAVDTTFVPADASNSSSWQLSKDGDDEAKDKPKAEAKKAGLGGRKSAGLGGRKSAGLGKKGGGLGGGRKKSGGLGARKVDKSEFAAAETRLQKREEDAQKQAVSVEESEETIASRLTYTEREITKMDEKKREQAERLGMGLGAGSAKGSVFSHSARSTMRVIEQEEGHAPPSGSYFDSEPGQRSPTGLDRLSLSDKPKATRGSRSNIPSAVSAFGNSSSSSSSKPKRSAPPTSAPPPADMGRFANAKSISSDQYFRSDQPTPEEQARLSQFSGQASISSDMYFGRGQQSSSSSSGGGGGGRQTREKLREFASNLVDKLQDRYG</sequence>
<dbReference type="PANTHER" id="PTHR45686">
    <property type="entry name" value="ADP-RIBOSYLATION FACTOR GTPASE ACTIVATING PROTEIN 3, ISOFORM H-RELATED"/>
    <property type="match status" value="1"/>
</dbReference>
<dbReference type="STRING" id="946362.F2UJ45"/>
<feature type="compositionally biased region" description="Basic and acidic residues" evidence="6">
    <location>
        <begin position="133"/>
        <end position="156"/>
    </location>
</feature>
<dbReference type="GO" id="GO:0005096">
    <property type="term" value="F:GTPase activator activity"/>
    <property type="evidence" value="ECO:0007669"/>
    <property type="project" value="UniProtKB-KW"/>
</dbReference>
<dbReference type="InterPro" id="IPR037278">
    <property type="entry name" value="ARFGAP/RecO"/>
</dbReference>
<evidence type="ECO:0000313" key="8">
    <source>
        <dbReference type="EMBL" id="EGD76993.1"/>
    </source>
</evidence>
<dbReference type="Pfam" id="PF01412">
    <property type="entry name" value="ArfGap"/>
    <property type="match status" value="1"/>
</dbReference>
<dbReference type="Gene3D" id="1.10.220.150">
    <property type="entry name" value="Arf GTPase activating protein"/>
    <property type="match status" value="1"/>
</dbReference>
<dbReference type="CDD" id="cd08831">
    <property type="entry name" value="ArfGap_ArfGap2_3_like"/>
    <property type="match status" value="1"/>
</dbReference>
<keyword evidence="4" id="KW-0862">Zinc</keyword>
<dbReference type="FunFam" id="1.10.220.150:FF:000004">
    <property type="entry name" value="Putative ADP-ribosylation factor GTPase-activating protein 2"/>
    <property type="match status" value="1"/>
</dbReference>
<feature type="compositionally biased region" description="Basic and acidic residues" evidence="6">
    <location>
        <begin position="277"/>
        <end position="294"/>
    </location>
</feature>
<evidence type="ECO:0000256" key="2">
    <source>
        <dbReference type="ARBA" id="ARBA00022723"/>
    </source>
</evidence>
<dbReference type="SMART" id="SM00105">
    <property type="entry name" value="ArfGap"/>
    <property type="match status" value="1"/>
</dbReference>
<gene>
    <name evidence="8" type="ORF">PTSG_07336</name>
</gene>
<keyword evidence="1" id="KW-0343">GTPase activation</keyword>
<evidence type="ECO:0000259" key="7">
    <source>
        <dbReference type="PROSITE" id="PS50115"/>
    </source>
</evidence>
<dbReference type="FunCoup" id="F2UJ45">
    <property type="interactions" value="1953"/>
</dbReference>
<accession>F2UJ45</accession>
<name>F2UJ45_SALR5</name>
<dbReference type="OrthoDB" id="10266696at2759"/>
<dbReference type="EMBL" id="GL832976">
    <property type="protein sequence ID" value="EGD76993.1"/>
    <property type="molecule type" value="Genomic_DNA"/>
</dbReference>
<keyword evidence="9" id="KW-1185">Reference proteome</keyword>
<feature type="compositionally biased region" description="Basic and acidic residues" evidence="6">
    <location>
        <begin position="187"/>
        <end position="197"/>
    </location>
</feature>
<dbReference type="SUPFAM" id="SSF57863">
    <property type="entry name" value="ArfGap/RecO-like zinc finger"/>
    <property type="match status" value="1"/>
</dbReference>
<dbReference type="GO" id="GO:0000139">
    <property type="term" value="C:Golgi membrane"/>
    <property type="evidence" value="ECO:0007669"/>
    <property type="project" value="GOC"/>
</dbReference>
<feature type="compositionally biased region" description="Gly residues" evidence="6">
    <location>
        <begin position="199"/>
        <end position="225"/>
    </location>
</feature>
<keyword evidence="2" id="KW-0479">Metal-binding</keyword>
<dbReference type="OMA" id="APKEESX"/>
<dbReference type="InParanoid" id="F2UJ45"/>
<dbReference type="GO" id="GO:0048205">
    <property type="term" value="P:COPI coating of Golgi vesicle"/>
    <property type="evidence" value="ECO:0007669"/>
    <property type="project" value="TreeGrafter"/>
</dbReference>
<evidence type="ECO:0000256" key="4">
    <source>
        <dbReference type="ARBA" id="ARBA00022833"/>
    </source>
</evidence>
<protein>
    <recommendedName>
        <fullName evidence="7">Arf-GAP domain-containing protein</fullName>
    </recommendedName>
</protein>
<dbReference type="PANTHER" id="PTHR45686:SF4">
    <property type="entry name" value="ADP-RIBOSYLATION FACTOR GTPASE ACTIVATING PROTEIN 3, ISOFORM H"/>
    <property type="match status" value="1"/>
</dbReference>
<dbReference type="InterPro" id="IPR038508">
    <property type="entry name" value="ArfGAP_dom_sf"/>
</dbReference>
<evidence type="ECO:0000256" key="5">
    <source>
        <dbReference type="PROSITE-ProRule" id="PRU00288"/>
    </source>
</evidence>
<evidence type="ECO:0000256" key="6">
    <source>
        <dbReference type="SAM" id="MobiDB-lite"/>
    </source>
</evidence>
<reference evidence="8" key="1">
    <citation type="submission" date="2009-08" db="EMBL/GenBank/DDBJ databases">
        <title>Annotation of Salpingoeca rosetta.</title>
        <authorList>
            <consortium name="The Broad Institute Genome Sequencing Platform"/>
            <person name="Russ C."/>
            <person name="Cuomo C."/>
            <person name="Burger G."/>
            <person name="Gray M.W."/>
            <person name="Holland P.W.H."/>
            <person name="King N."/>
            <person name="Lang F.B.F."/>
            <person name="Roger A.J."/>
            <person name="Ruiz-Trillo I."/>
            <person name="Young S.K."/>
            <person name="Zeng Q."/>
            <person name="Gargeya S."/>
            <person name="Alvarado L."/>
            <person name="Berlin A."/>
            <person name="Chapman S.B."/>
            <person name="Chen Z."/>
            <person name="Freedman E."/>
            <person name="Gellesch M."/>
            <person name="Goldberg J."/>
            <person name="Griggs A."/>
            <person name="Gujja S."/>
            <person name="Heilman E."/>
            <person name="Heiman D."/>
            <person name="Howarth C."/>
            <person name="Mehta T."/>
            <person name="Neiman D."/>
            <person name="Pearson M."/>
            <person name="Roberts A."/>
            <person name="Saif S."/>
            <person name="Shea T."/>
            <person name="Shenoy N."/>
            <person name="Sisk P."/>
            <person name="Stolte C."/>
            <person name="Sykes S."/>
            <person name="White J."/>
            <person name="Yandava C."/>
            <person name="Haas B."/>
            <person name="Nusbaum C."/>
            <person name="Birren B."/>
        </authorList>
    </citation>
    <scope>NUCLEOTIDE SEQUENCE [LARGE SCALE GENOMIC DNA]</scope>
    <source>
        <strain evidence="8">ATCC 50818</strain>
    </source>
</reference>
<feature type="domain" description="Arf-GAP" evidence="7">
    <location>
        <begin position="9"/>
        <end position="114"/>
    </location>
</feature>
<dbReference type="GeneID" id="16071396"/>
<dbReference type="GO" id="GO:0008270">
    <property type="term" value="F:zinc ion binding"/>
    <property type="evidence" value="ECO:0007669"/>
    <property type="project" value="UniProtKB-KW"/>
</dbReference>
<keyword evidence="3 5" id="KW-0863">Zinc-finger</keyword>
<evidence type="ECO:0000256" key="3">
    <source>
        <dbReference type="ARBA" id="ARBA00022771"/>
    </source>
</evidence>
<dbReference type="KEGG" id="sre:PTSG_07336"/>
<feature type="compositionally biased region" description="Low complexity" evidence="6">
    <location>
        <begin position="367"/>
        <end position="382"/>
    </location>
</feature>
<dbReference type="InterPro" id="IPR001164">
    <property type="entry name" value="ArfGAP_dom"/>
</dbReference>
<dbReference type="eggNOG" id="KOG0706">
    <property type="taxonomic scope" value="Eukaryota"/>
</dbReference>
<feature type="compositionally biased region" description="Low complexity" evidence="6">
    <location>
        <begin position="443"/>
        <end position="452"/>
    </location>
</feature>
<feature type="compositionally biased region" description="Basic and acidic residues" evidence="6">
    <location>
        <begin position="249"/>
        <end position="258"/>
    </location>
</feature>